<dbReference type="Gene3D" id="3.30.360.10">
    <property type="entry name" value="Dihydrodipicolinate Reductase, domain 2"/>
    <property type="match status" value="1"/>
</dbReference>
<dbReference type="OrthoDB" id="4488at2157"/>
<dbReference type="InterPro" id="IPR036291">
    <property type="entry name" value="NAD(P)-bd_dom_sf"/>
</dbReference>
<evidence type="ECO:0000313" key="17">
    <source>
        <dbReference type="Proteomes" id="UP001571980"/>
    </source>
</evidence>
<feature type="binding site" evidence="11">
    <location>
        <position position="117"/>
    </location>
    <ligand>
        <name>NADPH</name>
        <dbReference type="ChEBI" id="CHEBI:57783"/>
    </ligand>
</feature>
<reference evidence="16" key="1">
    <citation type="submission" date="2015-02" db="EMBL/GenBank/DDBJ databases">
        <title>Pyrococcus kukulkanii sp. nov., a novel hyperthermophilic archaeon isolated from a deep-sea hydrothermal vent at the Guaymas Basin.</title>
        <authorList>
            <person name="Oger P.M."/>
            <person name="Callac N."/>
            <person name="Jebbar M."/>
            <person name="Godfroy A."/>
        </authorList>
    </citation>
    <scope>NUCLEOTIDE SEQUENCE [LARGE SCALE GENOMIC DNA]</scope>
    <source>
        <strain evidence="16">NCB100</strain>
    </source>
</reference>
<evidence type="ECO:0000256" key="5">
    <source>
        <dbReference type="ARBA" id="ARBA00013376"/>
    </source>
</evidence>
<keyword evidence="7" id="KW-0791">Threonine biosynthesis</keyword>
<dbReference type="SUPFAM" id="SSF51735">
    <property type="entry name" value="NAD(P)-binding Rossmann-fold domains"/>
    <property type="match status" value="1"/>
</dbReference>
<accession>A0A127B9M8</accession>
<evidence type="ECO:0000313" key="14">
    <source>
        <dbReference type="EMBL" id="AMM54004.1"/>
    </source>
</evidence>
<evidence type="ECO:0000313" key="15">
    <source>
        <dbReference type="EMBL" id="MFA4804176.1"/>
    </source>
</evidence>
<dbReference type="KEGG" id="pyc:TQ32_05565"/>
<dbReference type="EMBL" id="CP010835">
    <property type="protein sequence ID" value="AMM54004.1"/>
    <property type="molecule type" value="Genomic_DNA"/>
</dbReference>
<feature type="domain" description="Homoserine dehydrogenase catalytic" evidence="12">
    <location>
        <begin position="149"/>
        <end position="310"/>
    </location>
</feature>
<keyword evidence="6" id="KW-0028">Amino-acid biosynthesis</keyword>
<dbReference type="InterPro" id="IPR022697">
    <property type="entry name" value="HDH_short"/>
</dbReference>
<dbReference type="AlphaFoldDB" id="A0A127B9M8"/>
<dbReference type="Proteomes" id="UP001571980">
    <property type="component" value="Unassembled WGS sequence"/>
</dbReference>
<evidence type="ECO:0000256" key="1">
    <source>
        <dbReference type="ARBA" id="ARBA00005056"/>
    </source>
</evidence>
<evidence type="ECO:0000256" key="4">
    <source>
        <dbReference type="ARBA" id="ARBA00013213"/>
    </source>
</evidence>
<evidence type="ECO:0000256" key="9">
    <source>
        <dbReference type="ARBA" id="ARBA00023167"/>
    </source>
</evidence>
<protein>
    <recommendedName>
        <fullName evidence="5">Homoserine dehydrogenase</fullName>
        <ecNumber evidence="4">1.1.1.3</ecNumber>
    </recommendedName>
</protein>
<evidence type="ECO:0000256" key="7">
    <source>
        <dbReference type="ARBA" id="ARBA00022697"/>
    </source>
</evidence>
<evidence type="ECO:0000259" key="13">
    <source>
        <dbReference type="Pfam" id="PF03447"/>
    </source>
</evidence>
<dbReference type="PANTHER" id="PTHR43331:SF1">
    <property type="entry name" value="HOMOSERINE DEHYDROGENASE"/>
    <property type="match status" value="1"/>
</dbReference>
<reference evidence="14 16" key="2">
    <citation type="journal article" date="2016" name="Int. J. Syst. Evol. Microbiol.">
        <title>Pyrococcus kukulkanii sp. nov., a hyperthermophilic, piezophilic archaeon isolated from a deep-sea hydrothermal vent.</title>
        <authorList>
            <person name="Callac N."/>
            <person name="Oger P."/>
            <person name="Lesongeur F."/>
            <person name="Rattray J.E."/>
            <person name="Vannier P."/>
            <person name="Michoud G."/>
            <person name="Beauverger M."/>
            <person name="Gayet N."/>
            <person name="Rouxel O."/>
            <person name="Jebbar M."/>
            <person name="Godfroy A."/>
        </authorList>
    </citation>
    <scope>NUCLEOTIDE SEQUENCE [LARGE SCALE GENOMIC DNA]</scope>
    <source>
        <strain evidence="14 16">NCB100</strain>
    </source>
</reference>
<sequence length="320" mass="35159">MREVKVSIFGFGTVGRALVEIISERPRVAGVEIRVESITDRSGTVWGDFDPLEAKEVKENIGRISALGDYDVYSFKPQELVEEIKPDILVDVSSWDGAFSMYEVALREGVSVVTSNKPPIAEHYDKLKELAEESKAGIYFESTVMAGTPIIGLLRENLLGENIEEILAVLNASTTFILTRMESGKSFDEAFKEAKSLGILEEDPSKDIDGIDAFYKAKILHWVAYGEPPEKTERVGIREVKDAKNVRLVARVSKGEINVKPRKLKENSPLLVSGVYNAAIIRMNNLGELVLKGKGGGGRVTASGVFTDIVKAALKFPSPR</sequence>
<organism evidence="14 16">
    <name type="scientific">Pyrococcus kukulkanii</name>
    <dbReference type="NCBI Taxonomy" id="1609559"/>
    <lineage>
        <taxon>Archaea</taxon>
        <taxon>Methanobacteriati</taxon>
        <taxon>Methanobacteriota</taxon>
        <taxon>Thermococci</taxon>
        <taxon>Thermococcales</taxon>
        <taxon>Thermococcaceae</taxon>
        <taxon>Pyrococcus</taxon>
    </lineage>
</organism>
<proteinExistence type="inferred from homology"/>
<keyword evidence="9" id="KW-0486">Methionine biosynthesis</keyword>
<dbReference type="NCBIfam" id="NF006235">
    <property type="entry name" value="PRK08374.1"/>
    <property type="match status" value="1"/>
</dbReference>
<dbReference type="GO" id="GO:0050661">
    <property type="term" value="F:NADP binding"/>
    <property type="evidence" value="ECO:0007669"/>
    <property type="project" value="InterPro"/>
</dbReference>
<reference evidence="15 17" key="3">
    <citation type="submission" date="2023-03" db="EMBL/GenBank/DDBJ databases">
        <title>Speciation in Pyrococcus: adaptation to high temperature as a mechanism.</title>
        <authorList>
            <person name="Gu J."/>
        </authorList>
    </citation>
    <scope>NUCLEOTIDE SEQUENCE [LARGE SCALE GENOMIC DNA]</scope>
    <source>
        <strain evidence="15 17">LMOA34</strain>
    </source>
</reference>
<dbReference type="GO" id="GO:0009088">
    <property type="term" value="P:threonine biosynthetic process"/>
    <property type="evidence" value="ECO:0007669"/>
    <property type="project" value="UniProtKB-UniPathway"/>
</dbReference>
<gene>
    <name evidence="15" type="ORF">P8X34_05400</name>
    <name evidence="14" type="ORF">TQ32_05565</name>
</gene>
<feature type="binding site" evidence="11">
    <location>
        <begin position="10"/>
        <end position="15"/>
    </location>
    <ligand>
        <name>NADP(+)</name>
        <dbReference type="ChEBI" id="CHEBI:58349"/>
    </ligand>
</feature>
<evidence type="ECO:0000313" key="16">
    <source>
        <dbReference type="Proteomes" id="UP000070587"/>
    </source>
</evidence>
<dbReference type="Gene3D" id="3.40.50.720">
    <property type="entry name" value="NAD(P)-binding Rossmann-like Domain"/>
    <property type="match status" value="1"/>
</dbReference>
<comment type="pathway">
    <text evidence="1">Amino-acid biosynthesis; L-threonine biosynthesis; L-threonine from L-aspartate: step 3/5.</text>
</comment>
<dbReference type="InterPro" id="IPR005106">
    <property type="entry name" value="Asp/hSer_DH_NAD-bd"/>
</dbReference>
<dbReference type="PIRSF" id="PIRSF036497">
    <property type="entry name" value="HDH_short"/>
    <property type="match status" value="1"/>
</dbReference>
<dbReference type="UniPathway" id="UPA00050">
    <property type="reaction ID" value="UER00063"/>
</dbReference>
<dbReference type="RefSeq" id="WP_068322084.1">
    <property type="nucleotide sequence ID" value="NZ_CP010835.1"/>
</dbReference>
<keyword evidence="17" id="KW-1185">Reference proteome</keyword>
<dbReference type="InterPro" id="IPR001342">
    <property type="entry name" value="HDH_cat"/>
</dbReference>
<evidence type="ECO:0000256" key="3">
    <source>
        <dbReference type="ARBA" id="ARBA00006753"/>
    </source>
</evidence>
<dbReference type="Pfam" id="PF00742">
    <property type="entry name" value="Homoserine_dh"/>
    <property type="match status" value="1"/>
</dbReference>
<evidence type="ECO:0000256" key="8">
    <source>
        <dbReference type="ARBA" id="ARBA00023002"/>
    </source>
</evidence>
<evidence type="ECO:0000256" key="11">
    <source>
        <dbReference type="PIRSR" id="PIRSR036497-2"/>
    </source>
</evidence>
<dbReference type="EC" id="1.1.1.3" evidence="4"/>
<comment type="pathway">
    <text evidence="2">Amino-acid biosynthesis; L-methionine biosynthesis via de novo pathway; L-homoserine from L-aspartate: step 3/3.</text>
</comment>
<dbReference type="Proteomes" id="UP000070587">
    <property type="component" value="Chromosome"/>
</dbReference>
<name>A0A127B9M8_9EURY</name>
<comment type="similarity">
    <text evidence="3">Belongs to the homoserine dehydrogenase family.</text>
</comment>
<keyword evidence="8 14" id="KW-0560">Oxidoreductase</keyword>
<dbReference type="UniPathway" id="UPA00051">
    <property type="reaction ID" value="UER00465"/>
</dbReference>
<evidence type="ECO:0000256" key="6">
    <source>
        <dbReference type="ARBA" id="ARBA00022605"/>
    </source>
</evidence>
<dbReference type="EMBL" id="JARRIG010000003">
    <property type="protein sequence ID" value="MFA4804176.1"/>
    <property type="molecule type" value="Genomic_DNA"/>
</dbReference>
<dbReference type="Pfam" id="PF03447">
    <property type="entry name" value="NAD_binding_3"/>
    <property type="match status" value="1"/>
</dbReference>
<dbReference type="GO" id="GO:0004412">
    <property type="term" value="F:homoserine dehydrogenase activity"/>
    <property type="evidence" value="ECO:0007669"/>
    <property type="project" value="UniProtKB-EC"/>
</dbReference>
<dbReference type="SUPFAM" id="SSF55347">
    <property type="entry name" value="Glyceraldehyde-3-phosphate dehydrogenase-like, C-terminal domain"/>
    <property type="match status" value="1"/>
</dbReference>
<dbReference type="PANTHER" id="PTHR43331">
    <property type="entry name" value="HOMOSERINE DEHYDROGENASE"/>
    <property type="match status" value="1"/>
</dbReference>
<feature type="domain" description="Aspartate/homoserine dehydrogenase NAD-binding" evidence="13">
    <location>
        <begin position="10"/>
        <end position="141"/>
    </location>
</feature>
<evidence type="ECO:0000256" key="2">
    <source>
        <dbReference type="ARBA" id="ARBA00005062"/>
    </source>
</evidence>
<dbReference type="STRING" id="1609559.TQ32_05565"/>
<dbReference type="GO" id="GO:0009086">
    <property type="term" value="P:methionine biosynthetic process"/>
    <property type="evidence" value="ECO:0007669"/>
    <property type="project" value="UniProtKB-KW"/>
</dbReference>
<feature type="binding site" evidence="11">
    <location>
        <position position="201"/>
    </location>
    <ligand>
        <name>L-homoserine</name>
        <dbReference type="ChEBI" id="CHEBI:57476"/>
    </ligand>
</feature>
<dbReference type="GeneID" id="28491282"/>
<evidence type="ECO:0000256" key="10">
    <source>
        <dbReference type="PIRSR" id="PIRSR036497-1"/>
    </source>
</evidence>
<keyword evidence="11" id="KW-0521">NADP</keyword>
<evidence type="ECO:0000259" key="12">
    <source>
        <dbReference type="Pfam" id="PF00742"/>
    </source>
</evidence>
<dbReference type="PATRIC" id="fig|1609559.3.peg.1159"/>
<feature type="active site" description="Proton donor" evidence="10">
    <location>
        <position position="216"/>
    </location>
</feature>